<reference evidence="4 5" key="1">
    <citation type="submission" date="2022-05" db="EMBL/GenBank/DDBJ databases">
        <authorList>
            <consortium name="Genoscope - CEA"/>
            <person name="William W."/>
        </authorList>
    </citation>
    <scope>NUCLEOTIDE SEQUENCE [LARGE SCALE GENOMIC DNA]</scope>
</reference>
<feature type="signal peptide" evidence="3">
    <location>
        <begin position="1"/>
        <end position="22"/>
    </location>
</feature>
<dbReference type="EMBL" id="CALNXK010000112">
    <property type="protein sequence ID" value="CAH3158924.1"/>
    <property type="molecule type" value="Genomic_DNA"/>
</dbReference>
<evidence type="ECO:0000313" key="5">
    <source>
        <dbReference type="Proteomes" id="UP001159405"/>
    </source>
</evidence>
<feature type="region of interest" description="Disordered" evidence="1">
    <location>
        <begin position="174"/>
        <end position="197"/>
    </location>
</feature>
<evidence type="ECO:0000256" key="2">
    <source>
        <dbReference type="SAM" id="Phobius"/>
    </source>
</evidence>
<feature type="compositionally biased region" description="Polar residues" evidence="1">
    <location>
        <begin position="185"/>
        <end position="197"/>
    </location>
</feature>
<name>A0ABN8Q8U2_9CNID</name>
<proteinExistence type="predicted"/>
<feature type="chain" id="PRO_5045825818" evidence="3">
    <location>
        <begin position="23"/>
        <end position="227"/>
    </location>
</feature>
<keyword evidence="5" id="KW-1185">Reference proteome</keyword>
<keyword evidence="2" id="KW-0812">Transmembrane</keyword>
<evidence type="ECO:0000256" key="3">
    <source>
        <dbReference type="SAM" id="SignalP"/>
    </source>
</evidence>
<evidence type="ECO:0000256" key="1">
    <source>
        <dbReference type="SAM" id="MobiDB-lite"/>
    </source>
</evidence>
<keyword evidence="2" id="KW-0472">Membrane</keyword>
<accession>A0ABN8Q8U2</accession>
<evidence type="ECO:0000313" key="4">
    <source>
        <dbReference type="EMBL" id="CAH3158924.1"/>
    </source>
</evidence>
<organism evidence="4 5">
    <name type="scientific">Porites lobata</name>
    <dbReference type="NCBI Taxonomy" id="104759"/>
    <lineage>
        <taxon>Eukaryota</taxon>
        <taxon>Metazoa</taxon>
        <taxon>Cnidaria</taxon>
        <taxon>Anthozoa</taxon>
        <taxon>Hexacorallia</taxon>
        <taxon>Scleractinia</taxon>
        <taxon>Fungiina</taxon>
        <taxon>Poritidae</taxon>
        <taxon>Porites</taxon>
    </lineage>
</organism>
<gene>
    <name evidence="4" type="ORF">PLOB_00003407</name>
</gene>
<feature type="non-terminal residue" evidence="4">
    <location>
        <position position="227"/>
    </location>
</feature>
<protein>
    <submittedName>
        <fullName evidence="4">Uncharacterized protein</fullName>
    </submittedName>
</protein>
<sequence>MRISSFCLSLALISNCTAYAQAQDSRYSRYEECWWRRGRGYYCIYLGIPVTCCEVADTPRCVPKSELGSQRCECVDKYDCFDTYGVTYDCWRYTCIKKTTTARPVTRKPSTFRVKTLEPYYCDSDSDCVGSKNCVRLGTLFGCTFVGAVPLVWFCNCWLPRFLERRRLRRERRQQERNLRVRTEPGNSNHTAVTSEVTSLGRETDEHEFVSCCYPRCLWNWNLHVHR</sequence>
<dbReference type="Proteomes" id="UP001159405">
    <property type="component" value="Unassembled WGS sequence"/>
</dbReference>
<keyword evidence="2" id="KW-1133">Transmembrane helix</keyword>
<feature type="compositionally biased region" description="Basic and acidic residues" evidence="1">
    <location>
        <begin position="174"/>
        <end position="183"/>
    </location>
</feature>
<feature type="transmembrane region" description="Helical" evidence="2">
    <location>
        <begin position="137"/>
        <end position="159"/>
    </location>
</feature>
<comment type="caution">
    <text evidence="4">The sequence shown here is derived from an EMBL/GenBank/DDBJ whole genome shotgun (WGS) entry which is preliminary data.</text>
</comment>
<keyword evidence="3" id="KW-0732">Signal</keyword>